<feature type="compositionally biased region" description="Low complexity" evidence="1">
    <location>
        <begin position="255"/>
        <end position="275"/>
    </location>
</feature>
<feature type="compositionally biased region" description="Low complexity" evidence="1">
    <location>
        <begin position="330"/>
        <end position="376"/>
    </location>
</feature>
<accession>A0A4R4W9L0</accession>
<evidence type="ECO:0008006" key="4">
    <source>
        <dbReference type="Google" id="ProtNLM"/>
    </source>
</evidence>
<dbReference type="RefSeq" id="WP_132591073.1">
    <property type="nucleotide sequence ID" value="NZ_SMKO01000002.1"/>
</dbReference>
<evidence type="ECO:0000313" key="2">
    <source>
        <dbReference type="EMBL" id="TDD12494.1"/>
    </source>
</evidence>
<comment type="caution">
    <text evidence="2">The sequence shown here is derived from an EMBL/GenBank/DDBJ whole genome shotgun (WGS) entry which is preliminary data.</text>
</comment>
<dbReference type="AlphaFoldDB" id="A0A4R4W9L0"/>
<protein>
    <recommendedName>
        <fullName evidence="4">WXG100 family type VII secretion target</fullName>
    </recommendedName>
</protein>
<dbReference type="EMBL" id="SMKO01000002">
    <property type="protein sequence ID" value="TDD12494.1"/>
    <property type="molecule type" value="Genomic_DNA"/>
</dbReference>
<dbReference type="Gene3D" id="1.10.287.1060">
    <property type="entry name" value="ESAT-6-like"/>
    <property type="match status" value="1"/>
</dbReference>
<proteinExistence type="predicted"/>
<sequence>MGKAKKNVHMLKPYCADWSVETGGRSVEEVVTFINGFDATGIEQASTAYNDAHSAANTAKEAIRTQAGRLAEVWEGPASVEAQEALALLYVSLGELAEKLKNMSTPVGSLATVVRKHQEFVQDGWKGVMPTWAHQGGLTGGTWNDSVPDIYSVYSGYYGGDDARSDWGSQDELAGLHLKTFGDDLYRVHTDMPDSLQTTLRDIKPPRMPDGRPDDIELPQYPDQDPGDVTPAAYNGGDPSGLPTGDPRVTDPSAGPDDPSGSTPTTPGQPETGQGDDPSIGSPTAPDADGQTPGGQDPNAQTPGASTDGGRTPDPDASVGSPTDLQEHQPTSNGSPPGTGPQTGSGNPSTSSSPGATSGGPSTYGNGGPLAAAASPGAGGRSGTNGMGMPFMPMGGMGGAGGQEGRDRESSTWLHEDDDIWGGNADSVVNSKIG</sequence>
<keyword evidence="3" id="KW-1185">Reference proteome</keyword>
<feature type="compositionally biased region" description="Basic and acidic residues" evidence="1">
    <location>
        <begin position="201"/>
        <end position="215"/>
    </location>
</feature>
<evidence type="ECO:0000313" key="3">
    <source>
        <dbReference type="Proteomes" id="UP000295258"/>
    </source>
</evidence>
<organism evidence="2 3">
    <name type="scientific">Nonomuraea deserti</name>
    <dbReference type="NCBI Taxonomy" id="1848322"/>
    <lineage>
        <taxon>Bacteria</taxon>
        <taxon>Bacillati</taxon>
        <taxon>Actinomycetota</taxon>
        <taxon>Actinomycetes</taxon>
        <taxon>Streptosporangiales</taxon>
        <taxon>Streptosporangiaceae</taxon>
        <taxon>Nonomuraea</taxon>
    </lineage>
</organism>
<evidence type="ECO:0000256" key="1">
    <source>
        <dbReference type="SAM" id="MobiDB-lite"/>
    </source>
</evidence>
<dbReference type="SUPFAM" id="SSF140453">
    <property type="entry name" value="EsxAB dimer-like"/>
    <property type="match status" value="1"/>
</dbReference>
<gene>
    <name evidence="2" type="ORF">E1292_01195</name>
</gene>
<dbReference type="Proteomes" id="UP000295258">
    <property type="component" value="Unassembled WGS sequence"/>
</dbReference>
<feature type="compositionally biased region" description="Gly residues" evidence="1">
    <location>
        <begin position="377"/>
        <end position="386"/>
    </location>
</feature>
<feature type="region of interest" description="Disordered" evidence="1">
    <location>
        <begin position="196"/>
        <end position="434"/>
    </location>
</feature>
<name>A0A4R4W9L0_9ACTN</name>
<dbReference type="InterPro" id="IPR036689">
    <property type="entry name" value="ESAT-6-like_sf"/>
</dbReference>
<reference evidence="2 3" key="1">
    <citation type="submission" date="2019-03" db="EMBL/GenBank/DDBJ databases">
        <title>Draft genome sequences of novel Actinobacteria.</title>
        <authorList>
            <person name="Sahin N."/>
            <person name="Ay H."/>
            <person name="Saygin H."/>
        </authorList>
    </citation>
    <scope>NUCLEOTIDE SEQUENCE [LARGE SCALE GENOMIC DNA]</scope>
    <source>
        <strain evidence="2 3">KC310</strain>
    </source>
</reference>